<dbReference type="STRING" id="411473.RUMCAL_01444"/>
<protein>
    <submittedName>
        <fullName evidence="2">Uncharacterized protein</fullName>
    </submittedName>
</protein>
<organism evidence="2 3">
    <name type="scientific">Ruminococcus callidus ATCC 27760</name>
    <dbReference type="NCBI Taxonomy" id="411473"/>
    <lineage>
        <taxon>Bacteria</taxon>
        <taxon>Bacillati</taxon>
        <taxon>Bacillota</taxon>
        <taxon>Clostridia</taxon>
        <taxon>Eubacteriales</taxon>
        <taxon>Oscillospiraceae</taxon>
        <taxon>Ruminococcus</taxon>
    </lineage>
</organism>
<keyword evidence="3" id="KW-1185">Reference proteome</keyword>
<evidence type="ECO:0000256" key="1">
    <source>
        <dbReference type="SAM" id="Phobius"/>
    </source>
</evidence>
<dbReference type="AlphaFoldDB" id="U2M357"/>
<reference evidence="2 3" key="1">
    <citation type="submission" date="2013-07" db="EMBL/GenBank/DDBJ databases">
        <authorList>
            <person name="Weinstock G."/>
            <person name="Sodergren E."/>
            <person name="Wylie T."/>
            <person name="Fulton L."/>
            <person name="Fulton R."/>
            <person name="Fronick C."/>
            <person name="O'Laughlin M."/>
            <person name="Godfrey J."/>
            <person name="Miner T."/>
            <person name="Herter B."/>
            <person name="Appelbaum E."/>
            <person name="Cordes M."/>
            <person name="Lek S."/>
            <person name="Wollam A."/>
            <person name="Pepin K.H."/>
            <person name="Palsikar V.B."/>
            <person name="Mitreva M."/>
            <person name="Wilson R.K."/>
        </authorList>
    </citation>
    <scope>NUCLEOTIDE SEQUENCE [LARGE SCALE GENOMIC DNA]</scope>
    <source>
        <strain evidence="2 3">ATCC 27760</strain>
    </source>
</reference>
<sequence length="180" mass="19604">MTYNFKAILQAAVRLNVDIFLMHIGDAFESCGVVVVLAAFIHFQFYAKVSLSVSVENGCGLVAVLLDLVLKFVKASFAVGQVAVPADDAFRNDLPVGFASIVVGIKAVLAKAGVFIGDAVLFPDRLAAVVAGDTVFLNTVIAEQLIVYRCAFSLRKHSSAVVTDSYFFFHFKFLQKQKFR</sequence>
<name>U2M357_9FIRM</name>
<dbReference type="EMBL" id="AWVF01000176">
    <property type="protein sequence ID" value="ERJ96189.1"/>
    <property type="molecule type" value="Genomic_DNA"/>
</dbReference>
<keyword evidence="1" id="KW-1133">Transmembrane helix</keyword>
<evidence type="ECO:0000313" key="2">
    <source>
        <dbReference type="EMBL" id="ERJ96189.1"/>
    </source>
</evidence>
<proteinExistence type="predicted"/>
<accession>U2M357</accession>
<feature type="transmembrane region" description="Helical" evidence="1">
    <location>
        <begin position="20"/>
        <end position="41"/>
    </location>
</feature>
<dbReference type="HOGENOM" id="CLU_1659453_0_0_9"/>
<comment type="caution">
    <text evidence="2">The sequence shown here is derived from an EMBL/GenBank/DDBJ whole genome shotgun (WGS) entry which is preliminary data.</text>
</comment>
<dbReference type="Proteomes" id="UP000016662">
    <property type="component" value="Unassembled WGS sequence"/>
</dbReference>
<keyword evidence="1" id="KW-0812">Transmembrane</keyword>
<evidence type="ECO:0000313" key="3">
    <source>
        <dbReference type="Proteomes" id="UP000016662"/>
    </source>
</evidence>
<gene>
    <name evidence="2" type="ORF">RUMCAL_01444</name>
</gene>
<keyword evidence="1" id="KW-0472">Membrane</keyword>